<dbReference type="Gene3D" id="3.30.730.10">
    <property type="entry name" value="AP2/ERF domain"/>
    <property type="match status" value="1"/>
</dbReference>
<organism evidence="1 2">
    <name type="scientific">Penstemon davidsonii</name>
    <dbReference type="NCBI Taxonomy" id="160366"/>
    <lineage>
        <taxon>Eukaryota</taxon>
        <taxon>Viridiplantae</taxon>
        <taxon>Streptophyta</taxon>
        <taxon>Embryophyta</taxon>
        <taxon>Tracheophyta</taxon>
        <taxon>Spermatophyta</taxon>
        <taxon>Magnoliopsida</taxon>
        <taxon>eudicotyledons</taxon>
        <taxon>Gunneridae</taxon>
        <taxon>Pentapetalae</taxon>
        <taxon>asterids</taxon>
        <taxon>lamiids</taxon>
        <taxon>Lamiales</taxon>
        <taxon>Plantaginaceae</taxon>
        <taxon>Cheloneae</taxon>
        <taxon>Penstemon</taxon>
    </lineage>
</organism>
<evidence type="ECO:0000313" key="1">
    <source>
        <dbReference type="EMBL" id="KAK4489520.1"/>
    </source>
</evidence>
<dbReference type="EMBL" id="JAYDYQ010001088">
    <property type="protein sequence ID" value="KAK4489520.1"/>
    <property type="molecule type" value="Genomic_DNA"/>
</dbReference>
<evidence type="ECO:0000313" key="2">
    <source>
        <dbReference type="Proteomes" id="UP001291926"/>
    </source>
</evidence>
<name>A0ABR0DKN6_9LAMI</name>
<dbReference type="PANTHER" id="PTHR31839">
    <property type="entry name" value="DEHYDRATION-RESPONSIVE ELEMENT-BINDING PROTEIN 1D"/>
    <property type="match status" value="1"/>
</dbReference>
<dbReference type="InterPro" id="IPR045277">
    <property type="entry name" value="DRE1A-I"/>
</dbReference>
<keyword evidence="2" id="KW-1185">Reference proteome</keyword>
<dbReference type="InterPro" id="IPR036955">
    <property type="entry name" value="AP2/ERF_dom_sf"/>
</dbReference>
<dbReference type="Proteomes" id="UP001291926">
    <property type="component" value="Unassembled WGS sequence"/>
</dbReference>
<gene>
    <name evidence="1" type="ORF">RD792_005329</name>
</gene>
<protein>
    <submittedName>
        <fullName evidence="1">Uncharacterized protein</fullName>
    </submittedName>
</protein>
<accession>A0ABR0DKN6</accession>
<dbReference type="PANTHER" id="PTHR31839:SF2">
    <property type="entry name" value="DEHYDRATION-RESPONSIVE ELEMENT-BINDING PROTEIN 1D"/>
    <property type="match status" value="1"/>
</dbReference>
<reference evidence="1 2" key="1">
    <citation type="journal article" date="2023" name="bioRxiv">
        <title>Genome report: Whole genome sequence and annotation of Penstemon davidsonii.</title>
        <authorList>
            <person name="Ostevik K.L."/>
            <person name="Alabady M."/>
            <person name="Zhang M."/>
            <person name="Rausher M.D."/>
        </authorList>
    </citation>
    <scope>NUCLEOTIDE SEQUENCE [LARGE SCALE GENOMIC DNA]</scope>
    <source>
        <strain evidence="1">DNT005</strain>
        <tissue evidence="1">Whole leaf</tissue>
    </source>
</reference>
<sequence>MAARAHDVAAIALRGRSACLNFADSAWRLPVPASTGAKDIQRAAGEATEAFRMQGPESGEATASSSVESPENWFLMDEGVTTAAAADMDLPENVLFTYDEEETLFGMHGLLGNMAEGLMLPPPLFSYDVSLWSY</sequence>
<comment type="caution">
    <text evidence="1">The sequence shown here is derived from an EMBL/GenBank/DDBJ whole genome shotgun (WGS) entry which is preliminary data.</text>
</comment>
<proteinExistence type="predicted"/>